<evidence type="ECO:0000313" key="2">
    <source>
        <dbReference type="Proteomes" id="UP000054321"/>
    </source>
</evidence>
<keyword evidence="2" id="KW-1185">Reference proteome</keyword>
<name>A0A0C3DY09_OIDMZ</name>
<organism evidence="1 2">
    <name type="scientific">Oidiodendron maius (strain Zn)</name>
    <dbReference type="NCBI Taxonomy" id="913774"/>
    <lineage>
        <taxon>Eukaryota</taxon>
        <taxon>Fungi</taxon>
        <taxon>Dikarya</taxon>
        <taxon>Ascomycota</taxon>
        <taxon>Pezizomycotina</taxon>
        <taxon>Leotiomycetes</taxon>
        <taxon>Leotiomycetes incertae sedis</taxon>
        <taxon>Myxotrichaceae</taxon>
        <taxon>Oidiodendron</taxon>
    </lineage>
</organism>
<sequence length="108" mass="12463">MASPAWSSATIASLRRPMPRHFLLQQMTTLLPFQMPLGRQLLHQRSQQALIQELIQVHLRQISHLPRPKVKVLQHTRGLQQRQEKVITDSRANSLVYQSTNAQNVPKL</sequence>
<evidence type="ECO:0000313" key="1">
    <source>
        <dbReference type="EMBL" id="KIN07003.1"/>
    </source>
</evidence>
<reference evidence="2" key="2">
    <citation type="submission" date="2015-01" db="EMBL/GenBank/DDBJ databases">
        <title>Evolutionary Origins and Diversification of the Mycorrhizal Mutualists.</title>
        <authorList>
            <consortium name="DOE Joint Genome Institute"/>
            <consortium name="Mycorrhizal Genomics Consortium"/>
            <person name="Kohler A."/>
            <person name="Kuo A."/>
            <person name="Nagy L.G."/>
            <person name="Floudas D."/>
            <person name="Copeland A."/>
            <person name="Barry K.W."/>
            <person name="Cichocki N."/>
            <person name="Veneault-Fourrey C."/>
            <person name="LaButti K."/>
            <person name="Lindquist E.A."/>
            <person name="Lipzen A."/>
            <person name="Lundell T."/>
            <person name="Morin E."/>
            <person name="Murat C."/>
            <person name="Riley R."/>
            <person name="Ohm R."/>
            <person name="Sun H."/>
            <person name="Tunlid A."/>
            <person name="Henrissat B."/>
            <person name="Grigoriev I.V."/>
            <person name="Hibbett D.S."/>
            <person name="Martin F."/>
        </authorList>
    </citation>
    <scope>NUCLEOTIDE SEQUENCE [LARGE SCALE GENOMIC DNA]</scope>
    <source>
        <strain evidence="2">Zn</strain>
    </source>
</reference>
<proteinExistence type="predicted"/>
<dbReference type="InParanoid" id="A0A0C3DY09"/>
<gene>
    <name evidence="1" type="ORF">OIDMADRAFT_174078</name>
</gene>
<dbReference type="Proteomes" id="UP000054321">
    <property type="component" value="Unassembled WGS sequence"/>
</dbReference>
<dbReference type="HOGENOM" id="CLU_2197686_0_0_1"/>
<dbReference type="EMBL" id="KN832870">
    <property type="protein sequence ID" value="KIN07003.1"/>
    <property type="molecule type" value="Genomic_DNA"/>
</dbReference>
<protein>
    <submittedName>
        <fullName evidence="1">Uncharacterized protein</fullName>
    </submittedName>
</protein>
<accession>A0A0C3DY09</accession>
<reference evidence="1 2" key="1">
    <citation type="submission" date="2014-04" db="EMBL/GenBank/DDBJ databases">
        <authorList>
            <consortium name="DOE Joint Genome Institute"/>
            <person name="Kuo A."/>
            <person name="Martino E."/>
            <person name="Perotto S."/>
            <person name="Kohler A."/>
            <person name="Nagy L.G."/>
            <person name="Floudas D."/>
            <person name="Copeland A."/>
            <person name="Barry K.W."/>
            <person name="Cichocki N."/>
            <person name="Veneault-Fourrey C."/>
            <person name="LaButti K."/>
            <person name="Lindquist E.A."/>
            <person name="Lipzen A."/>
            <person name="Lundell T."/>
            <person name="Morin E."/>
            <person name="Murat C."/>
            <person name="Sun H."/>
            <person name="Tunlid A."/>
            <person name="Henrissat B."/>
            <person name="Grigoriev I.V."/>
            <person name="Hibbett D.S."/>
            <person name="Martin F."/>
            <person name="Nordberg H.P."/>
            <person name="Cantor M.N."/>
            <person name="Hua S.X."/>
        </authorList>
    </citation>
    <scope>NUCLEOTIDE SEQUENCE [LARGE SCALE GENOMIC DNA]</scope>
    <source>
        <strain evidence="1 2">Zn</strain>
    </source>
</reference>
<dbReference type="AlphaFoldDB" id="A0A0C3DY09"/>